<name>A0A6J4QVZ2_9ACTN</name>
<feature type="transmembrane region" description="Helical" evidence="6">
    <location>
        <begin position="43"/>
        <end position="66"/>
    </location>
</feature>
<protein>
    <recommendedName>
        <fullName evidence="8">DoxX family protein</fullName>
    </recommendedName>
</protein>
<evidence type="ECO:0000256" key="1">
    <source>
        <dbReference type="ARBA" id="ARBA00004141"/>
    </source>
</evidence>
<feature type="transmembrane region" description="Helical" evidence="6">
    <location>
        <begin position="98"/>
        <end position="116"/>
    </location>
</feature>
<evidence type="ECO:0000313" key="7">
    <source>
        <dbReference type="EMBL" id="CAA9453853.1"/>
    </source>
</evidence>
<sequence>MTYALWIFQGLLALIFLFAGGTKLVLPLEVMTEQMPLPLPGPFLRFIGAAEVLGAIGLILPGLLGIRPGLTPLAASGLVIIMTGATVLTLAGGDAAPALIPLVVGLLSAFVAYGRWRPRPHREPTGSLDADSGHLPPSAGSVDGGYK</sequence>
<feature type="region of interest" description="Disordered" evidence="5">
    <location>
        <begin position="122"/>
        <end position="147"/>
    </location>
</feature>
<dbReference type="Pfam" id="PF13564">
    <property type="entry name" value="DoxX_2"/>
    <property type="match status" value="1"/>
</dbReference>
<comment type="subcellular location">
    <subcellularLocation>
        <location evidence="1">Membrane</location>
        <topology evidence="1">Multi-pass membrane protein</topology>
    </subcellularLocation>
</comment>
<reference evidence="7" key="1">
    <citation type="submission" date="2020-02" db="EMBL/GenBank/DDBJ databases">
        <authorList>
            <person name="Meier V. D."/>
        </authorList>
    </citation>
    <scope>NUCLEOTIDE SEQUENCE</scope>
    <source>
        <strain evidence="7">AVDCRST_MAG78</strain>
    </source>
</reference>
<dbReference type="EMBL" id="CADCVB010000245">
    <property type="protein sequence ID" value="CAA9453853.1"/>
    <property type="molecule type" value="Genomic_DNA"/>
</dbReference>
<keyword evidence="2 6" id="KW-0812">Transmembrane</keyword>
<proteinExistence type="predicted"/>
<feature type="transmembrane region" description="Helical" evidence="6">
    <location>
        <begin position="73"/>
        <end position="92"/>
    </location>
</feature>
<dbReference type="GO" id="GO:0016020">
    <property type="term" value="C:membrane"/>
    <property type="evidence" value="ECO:0007669"/>
    <property type="project" value="UniProtKB-SubCell"/>
</dbReference>
<organism evidence="7">
    <name type="scientific">uncultured Rubrobacteraceae bacterium</name>
    <dbReference type="NCBI Taxonomy" id="349277"/>
    <lineage>
        <taxon>Bacteria</taxon>
        <taxon>Bacillati</taxon>
        <taxon>Actinomycetota</taxon>
        <taxon>Rubrobacteria</taxon>
        <taxon>Rubrobacterales</taxon>
        <taxon>Rubrobacteraceae</taxon>
        <taxon>environmental samples</taxon>
    </lineage>
</organism>
<evidence type="ECO:0000256" key="6">
    <source>
        <dbReference type="SAM" id="Phobius"/>
    </source>
</evidence>
<gene>
    <name evidence="7" type="ORF">AVDCRST_MAG78-3742</name>
</gene>
<dbReference type="InterPro" id="IPR032808">
    <property type="entry name" value="DoxX"/>
</dbReference>
<evidence type="ECO:0000256" key="4">
    <source>
        <dbReference type="ARBA" id="ARBA00023136"/>
    </source>
</evidence>
<evidence type="ECO:0000256" key="3">
    <source>
        <dbReference type="ARBA" id="ARBA00022989"/>
    </source>
</evidence>
<keyword evidence="3 6" id="KW-1133">Transmembrane helix</keyword>
<dbReference type="AlphaFoldDB" id="A0A6J4QVZ2"/>
<accession>A0A6J4QVZ2</accession>
<evidence type="ECO:0008006" key="8">
    <source>
        <dbReference type="Google" id="ProtNLM"/>
    </source>
</evidence>
<evidence type="ECO:0000256" key="5">
    <source>
        <dbReference type="SAM" id="MobiDB-lite"/>
    </source>
</evidence>
<evidence type="ECO:0000256" key="2">
    <source>
        <dbReference type="ARBA" id="ARBA00022692"/>
    </source>
</evidence>
<keyword evidence="4 6" id="KW-0472">Membrane</keyword>